<name>A0A9D7SKQ1_9BACT</name>
<sequence length="314" mass="34307">MRHLNLALPACILLVTVPALAEGVPLGPEAWPALIDAHLRDLDRAFAADPGADQVRAPYQKTVRHLRELREHLVVKGFATTTASAWITAANRTWQLNVSPVDGTETIFEPDSTVLAPASSPTIAAIRKIRDSIASQITVPVALDTFKTRVSRSSDQWGRFYKGVVLQEYPWESFLNAGLDWRRSALDAPPDRQWRLLHPVSGLVAYQGRSTTGTASTAILGLEALGLQWYAEDDQRAYKATWGLSALFTLKGPGDASNGYGLMGTYRDFKLGVKWGRLPDGRGTSQVILSLNLVQYLQLKGDQGLSTAIANMGQ</sequence>
<dbReference type="EMBL" id="JADKIO010000013">
    <property type="protein sequence ID" value="MBK9798088.1"/>
    <property type="molecule type" value="Genomic_DNA"/>
</dbReference>
<comment type="caution">
    <text evidence="2">The sequence shown here is derived from an EMBL/GenBank/DDBJ whole genome shotgun (WGS) entry which is preliminary data.</text>
</comment>
<dbReference type="Proteomes" id="UP000886657">
    <property type="component" value="Unassembled WGS sequence"/>
</dbReference>
<proteinExistence type="predicted"/>
<protein>
    <submittedName>
        <fullName evidence="2">Uncharacterized protein</fullName>
    </submittedName>
</protein>
<keyword evidence="1" id="KW-0732">Signal</keyword>
<feature type="signal peptide" evidence="1">
    <location>
        <begin position="1"/>
        <end position="21"/>
    </location>
</feature>
<dbReference type="AlphaFoldDB" id="A0A9D7SKQ1"/>
<gene>
    <name evidence="2" type="ORF">IPP58_16715</name>
</gene>
<evidence type="ECO:0000256" key="1">
    <source>
        <dbReference type="SAM" id="SignalP"/>
    </source>
</evidence>
<evidence type="ECO:0000313" key="2">
    <source>
        <dbReference type="EMBL" id="MBK9798088.1"/>
    </source>
</evidence>
<reference evidence="2" key="1">
    <citation type="submission" date="2020-10" db="EMBL/GenBank/DDBJ databases">
        <title>Connecting structure to function with the recovery of over 1000 high-quality activated sludge metagenome-assembled genomes encoding full-length rRNA genes using long-read sequencing.</title>
        <authorList>
            <person name="Singleton C.M."/>
            <person name="Petriglieri F."/>
            <person name="Kristensen J.M."/>
            <person name="Kirkegaard R.H."/>
            <person name="Michaelsen T.Y."/>
            <person name="Andersen M.H."/>
            <person name="Karst S.M."/>
            <person name="Dueholm M.S."/>
            <person name="Nielsen P.H."/>
            <person name="Albertsen M."/>
        </authorList>
    </citation>
    <scope>NUCLEOTIDE SEQUENCE</scope>
    <source>
        <strain evidence="2">Skiv_18-Q3-R9-52_MAXAC.067</strain>
    </source>
</reference>
<organism evidence="2 3">
    <name type="scientific">Candidatus Geothrix skivensis</name>
    <dbReference type="NCBI Taxonomy" id="2954439"/>
    <lineage>
        <taxon>Bacteria</taxon>
        <taxon>Pseudomonadati</taxon>
        <taxon>Acidobacteriota</taxon>
        <taxon>Holophagae</taxon>
        <taxon>Holophagales</taxon>
        <taxon>Holophagaceae</taxon>
        <taxon>Geothrix</taxon>
    </lineage>
</organism>
<accession>A0A9D7SKQ1</accession>
<evidence type="ECO:0000313" key="3">
    <source>
        <dbReference type="Proteomes" id="UP000886657"/>
    </source>
</evidence>
<feature type="chain" id="PRO_5038394309" evidence="1">
    <location>
        <begin position="22"/>
        <end position="314"/>
    </location>
</feature>